<dbReference type="Proteomes" id="UP001310022">
    <property type="component" value="Unassembled WGS sequence"/>
</dbReference>
<evidence type="ECO:0000313" key="3">
    <source>
        <dbReference type="Proteomes" id="UP001310022"/>
    </source>
</evidence>
<proteinExistence type="predicted"/>
<feature type="chain" id="PRO_5042826809" description="DUF4382 domain-containing protein" evidence="1">
    <location>
        <begin position="23"/>
        <end position="525"/>
    </location>
</feature>
<dbReference type="EMBL" id="BQKE01000003">
    <property type="protein sequence ID" value="GJM63724.1"/>
    <property type="molecule type" value="Genomic_DNA"/>
</dbReference>
<name>A0AAN4W2L0_9BACT</name>
<protein>
    <recommendedName>
        <fullName evidence="4">DUF4382 domain-containing protein</fullName>
    </recommendedName>
</protein>
<reference evidence="2 3" key="1">
    <citation type="submission" date="2021-12" db="EMBL/GenBank/DDBJ databases">
        <title>Genome sequencing of bacteria with rrn-lacking chromosome and rrn-plasmid.</title>
        <authorList>
            <person name="Anda M."/>
            <person name="Iwasaki W."/>
        </authorList>
    </citation>
    <scope>NUCLEOTIDE SEQUENCE [LARGE SCALE GENOMIC DNA]</scope>
    <source>
        <strain evidence="2 3">NBRC 15940</strain>
    </source>
</reference>
<evidence type="ECO:0008006" key="4">
    <source>
        <dbReference type="Google" id="ProtNLM"/>
    </source>
</evidence>
<accession>A0AAN4W2L0</accession>
<gene>
    <name evidence="2" type="ORF">PEDI_42760</name>
</gene>
<dbReference type="RefSeq" id="WP_338238852.1">
    <property type="nucleotide sequence ID" value="NZ_BQKE01000003.1"/>
</dbReference>
<keyword evidence="1" id="KW-0732">Signal</keyword>
<comment type="caution">
    <text evidence="2">The sequence shown here is derived from an EMBL/GenBank/DDBJ whole genome shotgun (WGS) entry which is preliminary data.</text>
</comment>
<dbReference type="PROSITE" id="PS51257">
    <property type="entry name" value="PROKAR_LIPOPROTEIN"/>
    <property type="match status" value="1"/>
</dbReference>
<organism evidence="2 3">
    <name type="scientific">Persicobacter diffluens</name>
    <dbReference type="NCBI Taxonomy" id="981"/>
    <lineage>
        <taxon>Bacteria</taxon>
        <taxon>Pseudomonadati</taxon>
        <taxon>Bacteroidota</taxon>
        <taxon>Cytophagia</taxon>
        <taxon>Cytophagales</taxon>
        <taxon>Persicobacteraceae</taxon>
        <taxon>Persicobacter</taxon>
    </lineage>
</organism>
<sequence length="525" mass="58761">MNKNFSVIGLMALCIFSACKSAWLNVDQLQVDTDQMTNVYSPIGEASYSIADLMTTLIDDDAVELRTGENGELSIVYSHKNEPFVLDDLLGLDNQKWEEDITLYRSLPSNQRNNQEQLIARKTFYFTFDRMEGTTLTQIAFVEALLTMSFEHPDRSNFRAEVTFPKMLDESDQPKFFAVDLADSKPQITDDLSAHSLTMSSPEGTNTIRVDIDVYLKDAANIDIIQFNTPMDIILALGDIEPEWIEGYIGEEERNFSSGPIRLAFLDKFEPGQIAIHNPTLSFTIENGFGATFNTSLQVNGQSGQQSVYLTGATDFEVARPQKRDDQPVTTSRTFDNTNSNLAELVNSFPSAMEFEVKVISKANNNTSPEPVNFYKPDQGIHTALEITLPLTLTLDQFLFTQSTNINPMEVDTAMVKSAQLIVNGASSLPADLRMQIIMANEQDQFIGQLFPAEGFPLSGSHGQEEEHTNIIADLDQNTLHALSNTEKLHIYLYFDSPEGMVTFRADQHIRLNFGINANIKSLDF</sequence>
<evidence type="ECO:0000313" key="2">
    <source>
        <dbReference type="EMBL" id="GJM63724.1"/>
    </source>
</evidence>
<evidence type="ECO:0000256" key="1">
    <source>
        <dbReference type="SAM" id="SignalP"/>
    </source>
</evidence>
<keyword evidence="3" id="KW-1185">Reference proteome</keyword>
<feature type="signal peptide" evidence="1">
    <location>
        <begin position="1"/>
        <end position="22"/>
    </location>
</feature>
<dbReference type="AlphaFoldDB" id="A0AAN4W2L0"/>